<dbReference type="Proteomes" id="UP000229631">
    <property type="component" value="Unassembled WGS sequence"/>
</dbReference>
<comment type="similarity">
    <text evidence="1 4 5">Belongs to the bacterial ribosomal protein bS18 family.</text>
</comment>
<dbReference type="PRINTS" id="PR00974">
    <property type="entry name" value="RIBOSOMALS18"/>
</dbReference>
<keyword evidence="2 4" id="KW-0689">Ribosomal protein</keyword>
<evidence type="ECO:0000256" key="2">
    <source>
        <dbReference type="ARBA" id="ARBA00022980"/>
    </source>
</evidence>
<evidence type="ECO:0000313" key="6">
    <source>
        <dbReference type="EMBL" id="PIV00875.1"/>
    </source>
</evidence>
<keyword evidence="4" id="KW-0694">RNA-binding</keyword>
<evidence type="ECO:0000256" key="4">
    <source>
        <dbReference type="HAMAP-Rule" id="MF_00270"/>
    </source>
</evidence>
<dbReference type="NCBIfam" id="TIGR00165">
    <property type="entry name" value="S18"/>
    <property type="match status" value="1"/>
</dbReference>
<dbReference type="Pfam" id="PF01084">
    <property type="entry name" value="Ribosomal_S18"/>
    <property type="match status" value="1"/>
</dbReference>
<keyword evidence="4" id="KW-0699">rRNA-binding</keyword>
<protein>
    <recommendedName>
        <fullName evidence="4">Small ribosomal subunit protein bS18</fullName>
    </recommendedName>
</protein>
<comment type="function">
    <text evidence="4">Binds as a heterodimer with protein bS6 to the central domain of the 16S rRNA, where it helps stabilize the platform of the 30S subunit.</text>
</comment>
<dbReference type="PANTHER" id="PTHR13479">
    <property type="entry name" value="30S RIBOSOMAL PROTEIN S18"/>
    <property type="match status" value="1"/>
</dbReference>
<dbReference type="HAMAP" id="MF_00270">
    <property type="entry name" value="Ribosomal_bS18"/>
    <property type="match status" value="1"/>
</dbReference>
<dbReference type="SUPFAM" id="SSF46911">
    <property type="entry name" value="Ribosomal protein S18"/>
    <property type="match status" value="1"/>
</dbReference>
<proteinExistence type="inferred from homology"/>
<dbReference type="GO" id="GO:0006412">
    <property type="term" value="P:translation"/>
    <property type="evidence" value="ECO:0007669"/>
    <property type="project" value="UniProtKB-UniRule"/>
</dbReference>
<evidence type="ECO:0000256" key="1">
    <source>
        <dbReference type="ARBA" id="ARBA00005589"/>
    </source>
</evidence>
<evidence type="ECO:0000256" key="5">
    <source>
        <dbReference type="RuleBase" id="RU003910"/>
    </source>
</evidence>
<dbReference type="InterPro" id="IPR001648">
    <property type="entry name" value="Ribosomal_bS18"/>
</dbReference>
<accession>A0A2M7BCN2</accession>
<gene>
    <name evidence="4 6" type="primary">rpsR</name>
    <name evidence="6" type="ORF">COS54_02110</name>
</gene>
<dbReference type="AlphaFoldDB" id="A0A2M7BCN2"/>
<dbReference type="Gene3D" id="4.10.640.10">
    <property type="entry name" value="Ribosomal protein S18"/>
    <property type="match status" value="1"/>
</dbReference>
<dbReference type="GO" id="GO:0003735">
    <property type="term" value="F:structural constituent of ribosome"/>
    <property type="evidence" value="ECO:0007669"/>
    <property type="project" value="InterPro"/>
</dbReference>
<evidence type="ECO:0000313" key="7">
    <source>
        <dbReference type="Proteomes" id="UP000229631"/>
    </source>
</evidence>
<reference evidence="7" key="1">
    <citation type="submission" date="2017-09" db="EMBL/GenBank/DDBJ databases">
        <title>Depth-based differentiation of microbial function through sediment-hosted aquifers and enrichment of novel symbionts in the deep terrestrial subsurface.</title>
        <authorList>
            <person name="Probst A.J."/>
            <person name="Ladd B."/>
            <person name="Jarett J.K."/>
            <person name="Geller-Mcgrath D.E."/>
            <person name="Sieber C.M.K."/>
            <person name="Emerson J.B."/>
            <person name="Anantharaman K."/>
            <person name="Thomas B.C."/>
            <person name="Malmstrom R."/>
            <person name="Stieglmeier M."/>
            <person name="Klingl A."/>
            <person name="Woyke T."/>
            <person name="Ryan C.M."/>
            <person name="Banfield J.F."/>
        </authorList>
    </citation>
    <scope>NUCLEOTIDE SEQUENCE [LARGE SCALE GENOMIC DNA]</scope>
</reference>
<dbReference type="GO" id="GO:0070181">
    <property type="term" value="F:small ribosomal subunit rRNA binding"/>
    <property type="evidence" value="ECO:0007669"/>
    <property type="project" value="TreeGrafter"/>
</dbReference>
<dbReference type="PANTHER" id="PTHR13479:SF40">
    <property type="entry name" value="SMALL RIBOSOMAL SUBUNIT PROTEIN BS18M"/>
    <property type="match status" value="1"/>
</dbReference>
<name>A0A2M7BCN2_9BACT</name>
<keyword evidence="3 4" id="KW-0687">Ribonucleoprotein</keyword>
<evidence type="ECO:0000256" key="3">
    <source>
        <dbReference type="ARBA" id="ARBA00023274"/>
    </source>
</evidence>
<dbReference type="InterPro" id="IPR036870">
    <property type="entry name" value="Ribosomal_bS18_sf"/>
</dbReference>
<dbReference type="EMBL" id="PEVC01000039">
    <property type="protein sequence ID" value="PIV00875.1"/>
    <property type="molecule type" value="Genomic_DNA"/>
</dbReference>
<comment type="caution">
    <text evidence="6">The sequence shown here is derived from an EMBL/GenBank/DDBJ whole genome shotgun (WGS) entry which is preliminary data.</text>
</comment>
<organism evidence="6 7">
    <name type="scientific">Candidatus Shapirobacteria bacterium CG03_land_8_20_14_0_80_39_12</name>
    <dbReference type="NCBI Taxonomy" id="1974879"/>
    <lineage>
        <taxon>Bacteria</taxon>
        <taxon>Candidatus Shapironibacteriota</taxon>
    </lineage>
</organism>
<dbReference type="GO" id="GO:0022627">
    <property type="term" value="C:cytosolic small ribosomal subunit"/>
    <property type="evidence" value="ECO:0007669"/>
    <property type="project" value="TreeGrafter"/>
</dbReference>
<comment type="subunit">
    <text evidence="4">Part of the 30S ribosomal subunit. Forms a tight heterodimer with protein bS6.</text>
</comment>
<sequence>MYKGRQIIKRLKIVPRNCPFCKSKTKPDFKEPEILKNYLSERAKIIGKDRTGICSKHQRRLAQGIKRARFLGLLPFTVQVR</sequence>